<dbReference type="RefSeq" id="XP_055870039.1">
    <property type="nucleotide sequence ID" value="XM_056014064.1"/>
</dbReference>
<evidence type="ECO:0000256" key="4">
    <source>
        <dbReference type="SAM" id="Coils"/>
    </source>
</evidence>
<evidence type="ECO:0000256" key="2">
    <source>
        <dbReference type="ARBA" id="ARBA00022741"/>
    </source>
</evidence>
<gene>
    <name evidence="6" type="primary">106062116</name>
    <name evidence="9 10 11" type="synonym">LOC106062116</name>
</gene>
<evidence type="ECO:0000256" key="3">
    <source>
        <dbReference type="ARBA" id="ARBA00023134"/>
    </source>
</evidence>
<dbReference type="PROSITE" id="PS51720">
    <property type="entry name" value="G_AIG1"/>
    <property type="match status" value="1"/>
</dbReference>
<organism evidence="6 7">
    <name type="scientific">Biomphalaria glabrata</name>
    <name type="common">Bloodfluke planorb</name>
    <name type="synonym">Freshwater snail</name>
    <dbReference type="NCBI Taxonomy" id="6526"/>
    <lineage>
        <taxon>Eukaryota</taxon>
        <taxon>Metazoa</taxon>
        <taxon>Spiralia</taxon>
        <taxon>Lophotrochozoa</taxon>
        <taxon>Mollusca</taxon>
        <taxon>Gastropoda</taxon>
        <taxon>Heterobranchia</taxon>
        <taxon>Euthyneura</taxon>
        <taxon>Panpulmonata</taxon>
        <taxon>Hygrophila</taxon>
        <taxon>Lymnaeoidea</taxon>
        <taxon>Planorbidae</taxon>
        <taxon>Biomphalaria</taxon>
    </lineage>
</organism>
<keyword evidence="8" id="KW-1185">Reference proteome</keyword>
<keyword evidence="3" id="KW-0342">GTP-binding</keyword>
<keyword evidence="4" id="KW-0175">Coiled coil</keyword>
<dbReference type="AlphaFoldDB" id="A0A2C9JPE3"/>
<evidence type="ECO:0000313" key="9">
    <source>
        <dbReference type="RefSeq" id="XP_013075837.1"/>
    </source>
</evidence>
<evidence type="ECO:0000313" key="6">
    <source>
        <dbReference type="EnsemblMetazoa" id="BGLB005730-PB"/>
    </source>
</evidence>
<comment type="similarity">
    <text evidence="1">Belongs to the TRAFAC class TrmE-Era-EngA-EngB-Septin-like GTPase superfamily. AIG1/Toc34/Toc159-like paraseptin GTPase family. IAN subfamily.</text>
</comment>
<evidence type="ECO:0000313" key="8">
    <source>
        <dbReference type="Proteomes" id="UP001165740"/>
    </source>
</evidence>
<dbReference type="OMA" id="NEQMITM"/>
<proteinExistence type="inferred from homology"/>
<dbReference type="PANTHER" id="PTHR10903:SF184">
    <property type="entry name" value="GTP-BINDING PROTEIN A"/>
    <property type="match status" value="1"/>
</dbReference>
<dbReference type="KEGG" id="bgt:106062116"/>
<dbReference type="VEuPathDB" id="VectorBase:BGLB005730"/>
<reference evidence="6" key="1">
    <citation type="submission" date="2020-05" db="UniProtKB">
        <authorList>
            <consortium name="EnsemblMetazoa"/>
        </authorList>
    </citation>
    <scope>IDENTIFICATION</scope>
    <source>
        <strain evidence="6">BB02</strain>
    </source>
</reference>
<dbReference type="GeneID" id="106062116"/>
<dbReference type="VEuPathDB" id="VectorBase:BGLAX_039027"/>
<evidence type="ECO:0000313" key="11">
    <source>
        <dbReference type="RefSeq" id="XP_055870040.1"/>
    </source>
</evidence>
<dbReference type="RefSeq" id="XP_013075837.1">
    <property type="nucleotide sequence ID" value="XM_013220383.2"/>
</dbReference>
<dbReference type="InterPro" id="IPR006703">
    <property type="entry name" value="G_AIG1"/>
</dbReference>
<dbReference type="FunFam" id="3.40.50.300:FF:000840">
    <property type="entry name" value="Immune-associated nucleotide-binding protein 9"/>
    <property type="match status" value="1"/>
</dbReference>
<evidence type="ECO:0000259" key="5">
    <source>
        <dbReference type="PROSITE" id="PS51720"/>
    </source>
</evidence>
<feature type="coiled-coil region" evidence="4">
    <location>
        <begin position="363"/>
        <end position="397"/>
    </location>
</feature>
<dbReference type="GO" id="GO:0005525">
    <property type="term" value="F:GTP binding"/>
    <property type="evidence" value="ECO:0007669"/>
    <property type="project" value="UniProtKB-KW"/>
</dbReference>
<sequence>MSKSRTEEEKLLVDRKPMQQIDLILVGKTGHGKSSTANSILGKQSFRSSSSVNSVTNGIQYEVSLFDNYALKVVDTPGVADTNTIKDPVKASKLIMEQMKDAVILNPDGYHAFLLVYKFGLRYTNEELESIKLLKLIFGKDFVKNYCILILTGGDSFLVQCRGQTLKEWLNKQDGAFNTLTKECNERVILFNNATSNEYTKRKQLEELLSCVENLKTGSRRYTNRDFELAKTSRQRLSNVKIIGDELINVEIIIMSLLKNISQIDFNQMRIYINQIDSLISRLILVGKKSDIQSQFLQQLVDVNGALREVYRQHELLAENGEKLKEEAKRLSCLLSDYVQRGADFRESVRKEFEADMVIKHILSDETILNNNLKEMLNNLENELSTCAKNLTTLIKEKM</sequence>
<accession>A0A2C9JPE3</accession>
<feature type="domain" description="AIG1-type G" evidence="5">
    <location>
        <begin position="18"/>
        <end position="231"/>
    </location>
</feature>
<evidence type="ECO:0000313" key="7">
    <source>
        <dbReference type="Proteomes" id="UP000076420"/>
    </source>
</evidence>
<protein>
    <submittedName>
        <fullName evidence="9 10">GTPase IMAP family member 7-like</fullName>
    </submittedName>
</protein>
<dbReference type="InterPro" id="IPR027417">
    <property type="entry name" value="P-loop_NTPase"/>
</dbReference>
<evidence type="ECO:0000256" key="1">
    <source>
        <dbReference type="ARBA" id="ARBA00008535"/>
    </source>
</evidence>
<dbReference type="EnsemblMetazoa" id="BGLB005730-RB">
    <property type="protein sequence ID" value="BGLB005730-PB"/>
    <property type="gene ID" value="BGLB005730"/>
</dbReference>
<dbReference type="Proteomes" id="UP001165740">
    <property type="component" value="Chromosome 16"/>
</dbReference>
<dbReference type="Gene3D" id="3.40.50.300">
    <property type="entry name" value="P-loop containing nucleotide triphosphate hydrolases"/>
    <property type="match status" value="1"/>
</dbReference>
<reference evidence="9 10" key="2">
    <citation type="submission" date="2025-04" db="UniProtKB">
        <authorList>
            <consortium name="RefSeq"/>
        </authorList>
    </citation>
    <scope>IDENTIFICATION</scope>
</reference>
<dbReference type="SUPFAM" id="SSF52540">
    <property type="entry name" value="P-loop containing nucleoside triphosphate hydrolases"/>
    <property type="match status" value="1"/>
</dbReference>
<evidence type="ECO:0000313" key="10">
    <source>
        <dbReference type="RefSeq" id="XP_055870039.1"/>
    </source>
</evidence>
<dbReference type="STRING" id="6526.A0A2C9JPE3"/>
<dbReference type="PANTHER" id="PTHR10903">
    <property type="entry name" value="GTPASE, IMAP FAMILY MEMBER-RELATED"/>
    <property type="match status" value="1"/>
</dbReference>
<name>A0A2C9JPE3_BIOGL</name>
<dbReference type="Pfam" id="PF04548">
    <property type="entry name" value="AIG1"/>
    <property type="match status" value="1"/>
</dbReference>
<dbReference type="RefSeq" id="XP_055870040.1">
    <property type="nucleotide sequence ID" value="XM_056014065.1"/>
</dbReference>
<dbReference type="Proteomes" id="UP000076420">
    <property type="component" value="Unassembled WGS sequence"/>
</dbReference>
<keyword evidence="2" id="KW-0547">Nucleotide-binding</keyword>
<dbReference type="OrthoDB" id="10061751at2759"/>
<dbReference type="InterPro" id="IPR045058">
    <property type="entry name" value="GIMA/IAN/Toc"/>
</dbReference>